<evidence type="ECO:0000313" key="1">
    <source>
        <dbReference type="EMBL" id="KAF2624078.1"/>
    </source>
</evidence>
<organism evidence="1 2">
    <name type="scientific">Macroventuria anomochaeta</name>
    <dbReference type="NCBI Taxonomy" id="301207"/>
    <lineage>
        <taxon>Eukaryota</taxon>
        <taxon>Fungi</taxon>
        <taxon>Dikarya</taxon>
        <taxon>Ascomycota</taxon>
        <taxon>Pezizomycotina</taxon>
        <taxon>Dothideomycetes</taxon>
        <taxon>Pleosporomycetidae</taxon>
        <taxon>Pleosporales</taxon>
        <taxon>Pleosporineae</taxon>
        <taxon>Didymellaceae</taxon>
        <taxon>Macroventuria</taxon>
    </lineage>
</organism>
<reference evidence="1" key="1">
    <citation type="journal article" date="2020" name="Stud. Mycol.">
        <title>101 Dothideomycetes genomes: a test case for predicting lifestyles and emergence of pathogens.</title>
        <authorList>
            <person name="Haridas S."/>
            <person name="Albert R."/>
            <person name="Binder M."/>
            <person name="Bloem J."/>
            <person name="Labutti K."/>
            <person name="Salamov A."/>
            <person name="Andreopoulos B."/>
            <person name="Baker S."/>
            <person name="Barry K."/>
            <person name="Bills G."/>
            <person name="Bluhm B."/>
            <person name="Cannon C."/>
            <person name="Castanera R."/>
            <person name="Culley D."/>
            <person name="Daum C."/>
            <person name="Ezra D."/>
            <person name="Gonzalez J."/>
            <person name="Henrissat B."/>
            <person name="Kuo A."/>
            <person name="Liang C."/>
            <person name="Lipzen A."/>
            <person name="Lutzoni F."/>
            <person name="Magnuson J."/>
            <person name="Mondo S."/>
            <person name="Nolan M."/>
            <person name="Ohm R."/>
            <person name="Pangilinan J."/>
            <person name="Park H.-J."/>
            <person name="Ramirez L."/>
            <person name="Alfaro M."/>
            <person name="Sun H."/>
            <person name="Tritt A."/>
            <person name="Yoshinaga Y."/>
            <person name="Zwiers L.-H."/>
            <person name="Turgeon B."/>
            <person name="Goodwin S."/>
            <person name="Spatafora J."/>
            <person name="Crous P."/>
            <person name="Grigoriev I."/>
        </authorList>
    </citation>
    <scope>NUCLEOTIDE SEQUENCE</scope>
    <source>
        <strain evidence="1">CBS 525.71</strain>
    </source>
</reference>
<dbReference type="Proteomes" id="UP000799754">
    <property type="component" value="Unassembled WGS sequence"/>
</dbReference>
<comment type="caution">
    <text evidence="1">The sequence shown here is derived from an EMBL/GenBank/DDBJ whole genome shotgun (WGS) entry which is preliminary data.</text>
</comment>
<gene>
    <name evidence="1" type="ORF">BU25DRAFT_166546</name>
</gene>
<dbReference type="EMBL" id="MU006733">
    <property type="protein sequence ID" value="KAF2624078.1"/>
    <property type="molecule type" value="Genomic_DNA"/>
</dbReference>
<proteinExistence type="predicted"/>
<sequence>MCNASHVTFVVVSACSARLAHNRPPNSECGAEGCQRDWPAMVFNATQCNTIQHSTTQSNTITTSGRVVSMLEGSRRSKSIVTNGKVVSSIHPHLRRTASDRRSE</sequence>
<protein>
    <submittedName>
        <fullName evidence="1">Uncharacterized protein</fullName>
    </submittedName>
</protein>
<evidence type="ECO:0000313" key="2">
    <source>
        <dbReference type="Proteomes" id="UP000799754"/>
    </source>
</evidence>
<name>A0ACB6RQJ2_9PLEO</name>
<keyword evidence="2" id="KW-1185">Reference proteome</keyword>
<accession>A0ACB6RQJ2</accession>